<evidence type="ECO:0000313" key="5">
    <source>
        <dbReference type="EMBL" id="RZF59884.1"/>
    </source>
</evidence>
<dbReference type="EMBL" id="SGIT01000002">
    <property type="protein sequence ID" value="RZF59884.1"/>
    <property type="molecule type" value="Genomic_DNA"/>
</dbReference>
<keyword evidence="1" id="KW-0732">Signal</keyword>
<reference evidence="5 6" key="1">
    <citation type="submission" date="2019-02" db="EMBL/GenBank/DDBJ databases">
        <authorList>
            <person name="Li Y."/>
        </authorList>
    </citation>
    <scope>NUCLEOTIDE SEQUENCE [LARGE SCALE GENOMIC DNA]</scope>
    <source>
        <strain evidence="5 6">30C10-4-7</strain>
    </source>
</reference>
<feature type="domain" description="BT-1020-like structural beta-sandwich" evidence="3">
    <location>
        <begin position="425"/>
        <end position="580"/>
    </location>
</feature>
<name>A0A4Q6XR23_9SPHI</name>
<evidence type="ECO:0000259" key="2">
    <source>
        <dbReference type="Pfam" id="PF13088"/>
    </source>
</evidence>
<dbReference type="RefSeq" id="WP_130141802.1">
    <property type="nucleotide sequence ID" value="NZ_SGIT01000002.1"/>
</dbReference>
<dbReference type="GO" id="GO:0016798">
    <property type="term" value="F:hydrolase activity, acting on glycosyl bonds"/>
    <property type="evidence" value="ECO:0007669"/>
    <property type="project" value="UniProtKB-KW"/>
</dbReference>
<keyword evidence="6" id="KW-1185">Reference proteome</keyword>
<keyword evidence="5" id="KW-0326">Glycosidase</keyword>
<evidence type="ECO:0000259" key="3">
    <source>
        <dbReference type="Pfam" id="PF22585"/>
    </source>
</evidence>
<accession>A0A4Q6XR23</accession>
<dbReference type="InterPro" id="IPR056425">
    <property type="entry name" value="Beta-prop_BT_1020"/>
</dbReference>
<dbReference type="SUPFAM" id="SSF50939">
    <property type="entry name" value="Sialidases"/>
    <property type="match status" value="1"/>
</dbReference>
<dbReference type="Pfam" id="PF22585">
    <property type="entry name" value="Sialidase-like_CBM"/>
    <property type="match status" value="1"/>
</dbReference>
<protein>
    <submittedName>
        <fullName evidence="5">Six-hairpin glycosidase</fullName>
    </submittedName>
</protein>
<dbReference type="InterPro" id="IPR054490">
    <property type="entry name" value="BT_1020-like_b-sandwich_1"/>
</dbReference>
<keyword evidence="5" id="KW-0378">Hydrolase</keyword>
<gene>
    <name evidence="5" type="ORF">EWE74_12145</name>
</gene>
<dbReference type="OrthoDB" id="177453at2"/>
<sequence>MRSTILGIALLCTAQYVTAQDTMTYVGKTLSNVDYHHGQLKPAVGTHNIQTFRANRAFPEHAGGLNFTYNHQPFLAYWNNKYYLQFLSNPVGEHVAEGKTSLQTSKDGYTWSDPIELFPPYLVPEGFTKPGRTDKAGKDLYAIMHQRVGFYTASNGKLLTIGYYGVALDAKDDPNDGNGIGRVVREIKKDGSFGPIYFIRFNASFDQKLAKFPFYTKSKDKAFVAACKELMEKPLQMQQWVEEADRDDPLVPFKRPLKAFAYYTLDNGNVVGMWKHALTSVSKDKGKTWSYDPLRAPGFVNSNAKIWGQRTSDNRFATVYNPSEFRWPLALSTSDDGLTYTDLLLINGEITTMRYGGNYKSYGPQYPRGIQEGNGVPPDNNMWVTYSMNKEDMWVSKVPVPVTATVTGNVNDDFSQNAVEIFNQWNIYSPLWAPVQLENNTLVLKDKDPFDYAKADRVIASSKKAKIAFTVTPKQTDHGKLEIELVNDLGQAAARMVFDAEAQILNKAGYRMASVQSYEAGKAYHIVLTVDVHTRSYQININGTDKGTRLFFQPVSEISRVTFRTGEIRRYPNADTPTDQDFDVEDADGMDNEAAYAISLFQAEKLN</sequence>
<evidence type="ECO:0000313" key="6">
    <source>
        <dbReference type="Proteomes" id="UP000292855"/>
    </source>
</evidence>
<dbReference type="Proteomes" id="UP000292855">
    <property type="component" value="Unassembled WGS sequence"/>
</dbReference>
<dbReference type="InterPro" id="IPR011040">
    <property type="entry name" value="Sialidase"/>
</dbReference>
<dbReference type="Pfam" id="PF13088">
    <property type="entry name" value="BNR_2"/>
    <property type="match status" value="1"/>
</dbReference>
<dbReference type="InterPro" id="IPR036278">
    <property type="entry name" value="Sialidase_sf"/>
</dbReference>
<feature type="chain" id="PRO_5020737095" evidence="1">
    <location>
        <begin position="20"/>
        <end position="607"/>
    </location>
</feature>
<evidence type="ECO:0000259" key="4">
    <source>
        <dbReference type="Pfam" id="PF24067"/>
    </source>
</evidence>
<feature type="domain" description="BT-1020-like N-terminal beta-propeller" evidence="4">
    <location>
        <begin position="21"/>
        <end position="255"/>
    </location>
</feature>
<comment type="caution">
    <text evidence="5">The sequence shown here is derived from an EMBL/GenBank/DDBJ whole genome shotgun (WGS) entry which is preliminary data.</text>
</comment>
<feature type="domain" description="Sialidase" evidence="2">
    <location>
        <begin position="276"/>
        <end position="375"/>
    </location>
</feature>
<organism evidence="5 6">
    <name type="scientific">Sphingobacterium corticibacterium</name>
    <dbReference type="NCBI Taxonomy" id="2484746"/>
    <lineage>
        <taxon>Bacteria</taxon>
        <taxon>Pseudomonadati</taxon>
        <taxon>Bacteroidota</taxon>
        <taxon>Sphingobacteriia</taxon>
        <taxon>Sphingobacteriales</taxon>
        <taxon>Sphingobacteriaceae</taxon>
        <taxon>Sphingobacterium</taxon>
    </lineage>
</organism>
<dbReference type="AlphaFoldDB" id="A0A4Q6XR23"/>
<proteinExistence type="predicted"/>
<evidence type="ECO:0000256" key="1">
    <source>
        <dbReference type="SAM" id="SignalP"/>
    </source>
</evidence>
<feature type="signal peptide" evidence="1">
    <location>
        <begin position="1"/>
        <end position="19"/>
    </location>
</feature>
<dbReference type="Pfam" id="PF24067">
    <property type="entry name" value="Beta-prop_BT_1020"/>
    <property type="match status" value="1"/>
</dbReference>